<name>A0A0H2QWR5_9AGAM</name>
<proteinExistence type="predicted"/>
<dbReference type="OrthoDB" id="3247165at2759"/>
<dbReference type="STRING" id="27342.A0A0H2QWR5"/>
<keyword evidence="2" id="KW-1185">Reference proteome</keyword>
<dbReference type="EMBL" id="KQ087093">
    <property type="protein sequence ID" value="KLO03749.1"/>
    <property type="molecule type" value="Genomic_DNA"/>
</dbReference>
<accession>A0A0H2QWR5</accession>
<organism evidence="1 2">
    <name type="scientific">Schizopora paradoxa</name>
    <dbReference type="NCBI Taxonomy" id="27342"/>
    <lineage>
        <taxon>Eukaryota</taxon>
        <taxon>Fungi</taxon>
        <taxon>Dikarya</taxon>
        <taxon>Basidiomycota</taxon>
        <taxon>Agaricomycotina</taxon>
        <taxon>Agaricomycetes</taxon>
        <taxon>Hymenochaetales</taxon>
        <taxon>Schizoporaceae</taxon>
        <taxon>Schizopora</taxon>
    </lineage>
</organism>
<sequence length="161" mass="17827">LPVLIKYNEATECCVTNGAEAKVIDWIMYKDPHTQKEMLKTLFVELQNPPTSIQIDGLPKNVVPLSPDTKTIKCELPDGSQISISRTQVPVIPNFAMTDYCSQGRTRPFNVVHLNHCPTHLSYYTCLSRSATHEGTLILNGINSQAITSSRSNGLSGNIRQ</sequence>
<gene>
    <name evidence="1" type="ORF">SCHPADRAFT_811814</name>
</gene>
<dbReference type="InParanoid" id="A0A0H2QWR5"/>
<feature type="non-terminal residue" evidence="1">
    <location>
        <position position="1"/>
    </location>
</feature>
<dbReference type="Proteomes" id="UP000053477">
    <property type="component" value="Unassembled WGS sequence"/>
</dbReference>
<reference evidence="1 2" key="1">
    <citation type="submission" date="2015-04" db="EMBL/GenBank/DDBJ databases">
        <title>Complete genome sequence of Schizopora paradoxa KUC8140, a cosmopolitan wood degrader in East Asia.</title>
        <authorList>
            <consortium name="DOE Joint Genome Institute"/>
            <person name="Min B."/>
            <person name="Park H."/>
            <person name="Jang Y."/>
            <person name="Kim J.-J."/>
            <person name="Kim K.H."/>
            <person name="Pangilinan J."/>
            <person name="Lipzen A."/>
            <person name="Riley R."/>
            <person name="Grigoriev I.V."/>
            <person name="Spatafora J.W."/>
            <person name="Choi I.-G."/>
        </authorList>
    </citation>
    <scope>NUCLEOTIDE SEQUENCE [LARGE SCALE GENOMIC DNA]</scope>
    <source>
        <strain evidence="1 2">KUC8140</strain>
    </source>
</reference>
<feature type="non-terminal residue" evidence="1">
    <location>
        <position position="161"/>
    </location>
</feature>
<dbReference type="AlphaFoldDB" id="A0A0H2QWR5"/>
<protein>
    <submittedName>
        <fullName evidence="1">Uncharacterized protein</fullName>
    </submittedName>
</protein>
<evidence type="ECO:0000313" key="2">
    <source>
        <dbReference type="Proteomes" id="UP000053477"/>
    </source>
</evidence>
<evidence type="ECO:0000313" key="1">
    <source>
        <dbReference type="EMBL" id="KLO03749.1"/>
    </source>
</evidence>